<keyword evidence="1" id="KW-0472">Membrane</keyword>
<evidence type="ECO:0000313" key="2">
    <source>
        <dbReference type="EMBL" id="KAA8911725.1"/>
    </source>
</evidence>
<protein>
    <submittedName>
        <fullName evidence="2">Uncharacterized protein</fullName>
    </submittedName>
</protein>
<feature type="transmembrane region" description="Helical" evidence="1">
    <location>
        <begin position="52"/>
        <end position="73"/>
    </location>
</feature>
<organism evidence="2 3">
    <name type="scientific">Sphaerosporella brunnea</name>
    <dbReference type="NCBI Taxonomy" id="1250544"/>
    <lineage>
        <taxon>Eukaryota</taxon>
        <taxon>Fungi</taxon>
        <taxon>Dikarya</taxon>
        <taxon>Ascomycota</taxon>
        <taxon>Pezizomycotina</taxon>
        <taxon>Pezizomycetes</taxon>
        <taxon>Pezizales</taxon>
        <taxon>Pyronemataceae</taxon>
        <taxon>Sphaerosporella</taxon>
    </lineage>
</organism>
<dbReference type="InParanoid" id="A0A5J5F5M4"/>
<sequence length="152" mass="18280">MVCIGWFSFAFFSFFFLFFFPFSYFHLMLAYPPITPRAMRLSKSAHFDISDFWCFLDYKILEFFVFVFVFSFFPSSVLYIERMSVFGVFCYCFFYFFFWYFRIHTCCQRGAWGSGFVWSLLTFFDTCSAIDAGGYYAFSCARRTGVYFSFMT</sequence>
<feature type="transmembrane region" description="Helical" evidence="1">
    <location>
        <begin position="79"/>
        <end position="101"/>
    </location>
</feature>
<name>A0A5J5F5M4_9PEZI</name>
<comment type="caution">
    <text evidence="2">The sequence shown here is derived from an EMBL/GenBank/DDBJ whole genome shotgun (WGS) entry which is preliminary data.</text>
</comment>
<evidence type="ECO:0000256" key="1">
    <source>
        <dbReference type="SAM" id="Phobius"/>
    </source>
</evidence>
<gene>
    <name evidence="2" type="ORF">FN846DRAFT_391245</name>
</gene>
<keyword evidence="1" id="KW-1133">Transmembrane helix</keyword>
<proteinExistence type="predicted"/>
<dbReference type="Proteomes" id="UP000326924">
    <property type="component" value="Unassembled WGS sequence"/>
</dbReference>
<keyword evidence="1" id="KW-0812">Transmembrane</keyword>
<feature type="transmembrane region" description="Helical" evidence="1">
    <location>
        <begin position="6"/>
        <end position="31"/>
    </location>
</feature>
<reference evidence="2 3" key="1">
    <citation type="submission" date="2019-09" db="EMBL/GenBank/DDBJ databases">
        <title>Draft genome of the ectomycorrhizal ascomycete Sphaerosporella brunnea.</title>
        <authorList>
            <consortium name="DOE Joint Genome Institute"/>
            <person name="Benucci G.M."/>
            <person name="Marozzi G."/>
            <person name="Antonielli L."/>
            <person name="Sanchez S."/>
            <person name="Marco P."/>
            <person name="Wang X."/>
            <person name="Falini L.B."/>
            <person name="Barry K."/>
            <person name="Haridas S."/>
            <person name="Lipzen A."/>
            <person name="Labutti K."/>
            <person name="Grigoriev I.V."/>
            <person name="Murat C."/>
            <person name="Martin F."/>
            <person name="Albertini E."/>
            <person name="Donnini D."/>
            <person name="Bonito G."/>
        </authorList>
    </citation>
    <scope>NUCLEOTIDE SEQUENCE [LARGE SCALE GENOMIC DNA]</scope>
    <source>
        <strain evidence="2 3">Sb_GMNB300</strain>
    </source>
</reference>
<keyword evidence="3" id="KW-1185">Reference proteome</keyword>
<evidence type="ECO:0000313" key="3">
    <source>
        <dbReference type="Proteomes" id="UP000326924"/>
    </source>
</evidence>
<dbReference type="EMBL" id="VXIS01000032">
    <property type="protein sequence ID" value="KAA8911725.1"/>
    <property type="molecule type" value="Genomic_DNA"/>
</dbReference>
<dbReference type="AlphaFoldDB" id="A0A5J5F5M4"/>
<accession>A0A5J5F5M4</accession>